<gene>
    <name evidence="1" type="ORF">CYME_CMG006C</name>
</gene>
<accession>M1UPY3</accession>
<dbReference type="Pfam" id="PF09797">
    <property type="entry name" value="NatB_MDM20"/>
    <property type="match status" value="1"/>
</dbReference>
<sequence>MNLTAEPSLYIERRIASLGPIWGALGTGQESKFLRLVAEAKAAAAKQPEGSARVQVYLDALTLVFYARKGKTTVALERAEVLLREHCTRADVETALDWSSFWILSIVLLSLVPYLPRAVCFRSQSSTVDPHQAATLRSTLTALAEQLSVRAPYDRGETTLRCFVIALLCHRAEVAQKIALRYVRMSGNVASADSSKRAAGTGTAQQAYLLLRHVLACFIPLYAARRRLPEARQVYGTHPEASSCTRDETSTRFRVQMQLSEQLCHRALDLLSTPFERDSGTRVAAEASDTRPVAMLEDRDAFDFLWRVLGAHGHLKCFTTWLDDAADDERHARYLRRVLVDANERRRMMADACYATWLTEEAAHAADKDALAEKAARLYLELAETLESNVDTRCAPIASALDWTAWNRLIELLSVERVEAADASRLELRQRFEQLLERLQHRSGLLVRLAYNRASATLTCSLIMDAFAVLARYACGHLDMMPWVAAFCSPSSASGTWSASAYSALRTALRTRYPDPAASRTLSWSKPQWRLLLHRIWVEFWMDALNAGSGSVDGQSDVPQERLEKPAPLVLLQWSRMSRGTGDVPEDSSASIPNGFLLLAVLYLLRQAPADHDLRLSLCLLRYGLAHNPDDYILRIASIGLLNALDASGSSLLEWHLLGCKSIQYDSLAFLLGDGVDMIPPFYFGFLGDRWSRASSSSSSPPDRLSVQMAARTYIDAQRALLVSNVTEGAQALLDAVRGNNIDTALHLWELVDRIERSIWTWDANIHADLYQWIRVACASDRVSPGGVLVSNGSQRTTRLNVRKDEHAEDNGASRPHPLVVGMESLHLADAAAVAATSSITSKQEPTVPDLIDNSDWSVVRLLIRPDVGAKNLRQHGILDPGLLPWNIEPAPHAIPHERSLWSRLWMLLVMGAHESGLDRARLQSLYEQLVATNEDETEKLAASGHSTGLVASEWARFLAPFDFGYRLVALQRESKRVAAALTRALYGIDTSGASEHDPLWAVEHRVLPVPVTDRLLFCEMRFLLVLALSRRLWMRLERVDPLGQENPFPRDAVIIERVEDLARQSRERLALLAERSPEALYAGKQEAHDCIEDLRTKETRAAEQVAGFAQALGDAALLEKLWHALVDEIAQNRQLNHALLQTLCQWVLMLIGADTEVPSSASCSDE</sequence>
<dbReference type="EMBL" id="AP006489">
    <property type="protein sequence ID" value="BAM79541.1"/>
    <property type="molecule type" value="Genomic_DNA"/>
</dbReference>
<dbReference type="HOGENOM" id="CLU_274572_0_0_1"/>
<dbReference type="Proteomes" id="UP000007014">
    <property type="component" value="Chromosome 7"/>
</dbReference>
<dbReference type="RefSeq" id="XP_005535827.1">
    <property type="nucleotide sequence ID" value="XM_005535770.1"/>
</dbReference>
<dbReference type="GeneID" id="16993334"/>
<dbReference type="InterPro" id="IPR019183">
    <property type="entry name" value="NAA25_NatB_aux_su"/>
</dbReference>
<evidence type="ECO:0000313" key="1">
    <source>
        <dbReference type="EMBL" id="BAM79541.1"/>
    </source>
</evidence>
<dbReference type="Gramene" id="CMG006CT">
    <property type="protein sequence ID" value="CMG006CT"/>
    <property type="gene ID" value="CMG006C"/>
</dbReference>
<dbReference type="OrthoDB" id="11599at2759"/>
<protein>
    <submittedName>
        <fullName evidence="1">Uncharacterized protein</fullName>
    </submittedName>
</protein>
<reference evidence="1 2" key="2">
    <citation type="journal article" date="2007" name="BMC Biol.">
        <title>A 100%-complete sequence reveals unusually simple genomic features in the hot-spring red alga Cyanidioschyzon merolae.</title>
        <authorList>
            <person name="Nozaki H."/>
            <person name="Takano H."/>
            <person name="Misumi O."/>
            <person name="Terasawa K."/>
            <person name="Matsuzaki M."/>
            <person name="Maruyama S."/>
            <person name="Nishida K."/>
            <person name="Yagisawa F."/>
            <person name="Yoshida Y."/>
            <person name="Fujiwara T."/>
            <person name="Takio S."/>
            <person name="Tamura K."/>
            <person name="Chung S.J."/>
            <person name="Nakamura S."/>
            <person name="Kuroiwa H."/>
            <person name="Tanaka K."/>
            <person name="Sato N."/>
            <person name="Kuroiwa T."/>
        </authorList>
    </citation>
    <scope>NUCLEOTIDE SEQUENCE [LARGE SCALE GENOMIC DNA]</scope>
    <source>
        <strain evidence="1 2">10D</strain>
    </source>
</reference>
<reference evidence="1 2" key="1">
    <citation type="journal article" date="2004" name="Nature">
        <title>Genome sequence of the ultrasmall unicellular red alga Cyanidioschyzon merolae 10D.</title>
        <authorList>
            <person name="Matsuzaki M."/>
            <person name="Misumi O."/>
            <person name="Shin-i T."/>
            <person name="Maruyama S."/>
            <person name="Takahara M."/>
            <person name="Miyagishima S."/>
            <person name="Mori T."/>
            <person name="Nishida K."/>
            <person name="Yagisawa F."/>
            <person name="Nishida K."/>
            <person name="Yoshida Y."/>
            <person name="Nishimura Y."/>
            <person name="Nakao S."/>
            <person name="Kobayashi T."/>
            <person name="Momoyama Y."/>
            <person name="Higashiyama T."/>
            <person name="Minoda A."/>
            <person name="Sano M."/>
            <person name="Nomoto H."/>
            <person name="Oishi K."/>
            <person name="Hayashi H."/>
            <person name="Ohta F."/>
            <person name="Nishizaka S."/>
            <person name="Haga S."/>
            <person name="Miura S."/>
            <person name="Morishita T."/>
            <person name="Kabeya Y."/>
            <person name="Terasawa K."/>
            <person name="Suzuki Y."/>
            <person name="Ishii Y."/>
            <person name="Asakawa S."/>
            <person name="Takano H."/>
            <person name="Ohta N."/>
            <person name="Kuroiwa H."/>
            <person name="Tanaka K."/>
            <person name="Shimizu N."/>
            <person name="Sugano S."/>
            <person name="Sato N."/>
            <person name="Nozaki H."/>
            <person name="Ogasawara N."/>
            <person name="Kohara Y."/>
            <person name="Kuroiwa T."/>
        </authorList>
    </citation>
    <scope>NUCLEOTIDE SEQUENCE [LARGE SCALE GENOMIC DNA]</scope>
    <source>
        <strain evidence="1 2">10D</strain>
    </source>
</reference>
<dbReference type="AlphaFoldDB" id="M1UPY3"/>
<name>M1UPY3_CYAM1</name>
<organism evidence="1 2">
    <name type="scientific">Cyanidioschyzon merolae (strain NIES-3377 / 10D)</name>
    <name type="common">Unicellular red alga</name>
    <dbReference type="NCBI Taxonomy" id="280699"/>
    <lineage>
        <taxon>Eukaryota</taxon>
        <taxon>Rhodophyta</taxon>
        <taxon>Bangiophyceae</taxon>
        <taxon>Cyanidiales</taxon>
        <taxon>Cyanidiaceae</taxon>
        <taxon>Cyanidioschyzon</taxon>
    </lineage>
</organism>
<dbReference type="KEGG" id="cme:CYME_CMG006C"/>
<proteinExistence type="predicted"/>
<keyword evidence="2" id="KW-1185">Reference proteome</keyword>
<evidence type="ECO:0000313" key="2">
    <source>
        <dbReference type="Proteomes" id="UP000007014"/>
    </source>
</evidence>